<comment type="catalytic activity">
    <reaction evidence="4">
        <text>2 cob(II)yrinate a,c diamide + reduced [electron-transfer flavoprotein] + 2 ATP = 2 adenosylcob(III)yrinate a,c-diamide + 2 triphosphate + oxidized [electron-transfer flavoprotein] + 3 H(+)</text>
        <dbReference type="Rhea" id="RHEA:11528"/>
        <dbReference type="Rhea" id="RHEA-COMP:10685"/>
        <dbReference type="Rhea" id="RHEA-COMP:10686"/>
        <dbReference type="ChEBI" id="CHEBI:15378"/>
        <dbReference type="ChEBI" id="CHEBI:18036"/>
        <dbReference type="ChEBI" id="CHEBI:30616"/>
        <dbReference type="ChEBI" id="CHEBI:57692"/>
        <dbReference type="ChEBI" id="CHEBI:58307"/>
        <dbReference type="ChEBI" id="CHEBI:58503"/>
        <dbReference type="ChEBI" id="CHEBI:58537"/>
        <dbReference type="EC" id="2.5.1.17"/>
    </reaction>
</comment>
<evidence type="ECO:0000256" key="2">
    <source>
        <dbReference type="ARBA" id="ARBA00022741"/>
    </source>
</evidence>
<comment type="catalytic activity">
    <reaction evidence="4">
        <text>2 cob(II)alamin + reduced [electron-transfer flavoprotein] + 2 ATP = 2 adenosylcob(III)alamin + 2 triphosphate + oxidized [electron-transfer flavoprotein] + 3 H(+)</text>
        <dbReference type="Rhea" id="RHEA:28671"/>
        <dbReference type="Rhea" id="RHEA-COMP:10685"/>
        <dbReference type="Rhea" id="RHEA-COMP:10686"/>
        <dbReference type="ChEBI" id="CHEBI:15378"/>
        <dbReference type="ChEBI" id="CHEBI:16304"/>
        <dbReference type="ChEBI" id="CHEBI:18036"/>
        <dbReference type="ChEBI" id="CHEBI:18408"/>
        <dbReference type="ChEBI" id="CHEBI:30616"/>
        <dbReference type="ChEBI" id="CHEBI:57692"/>
        <dbReference type="ChEBI" id="CHEBI:58307"/>
        <dbReference type="EC" id="2.5.1.17"/>
    </reaction>
</comment>
<keyword evidence="7" id="KW-1185">Reference proteome</keyword>
<organism evidence="6 7">
    <name type="scientific">Thermosipho japonicus</name>
    <dbReference type="NCBI Taxonomy" id="90323"/>
    <lineage>
        <taxon>Bacteria</taxon>
        <taxon>Thermotogati</taxon>
        <taxon>Thermotogota</taxon>
        <taxon>Thermotogae</taxon>
        <taxon>Thermotogales</taxon>
        <taxon>Fervidobacteriaceae</taxon>
        <taxon>Thermosipho</taxon>
    </lineage>
</organism>
<accession>A0A841GSU8</accession>
<feature type="domain" description="Cobalamin adenosyltransferase-like" evidence="5">
    <location>
        <begin position="2"/>
        <end position="160"/>
    </location>
</feature>
<dbReference type="Proteomes" id="UP000555828">
    <property type="component" value="Unassembled WGS sequence"/>
</dbReference>
<sequence>MISTKQGDNGKTKLANNETVYKDDLHVEAYGTVDELNSYLGYAKHFLNKKEKEIIENIQKDLFRVATELAKGEKFINLISKEDEEKITKLVEEYEKKVNLNSFVLPGTTKESSILDICRTIARRAERRIVSLSKRENVRKELIAYINRISDLLYIMARYIEKDNITPYSAHK</sequence>
<reference evidence="6 7" key="1">
    <citation type="submission" date="2020-08" db="EMBL/GenBank/DDBJ databases">
        <title>Genomic Encyclopedia of Type Strains, Phase IV (KMG-IV): sequencing the most valuable type-strain genomes for metagenomic binning, comparative biology and taxonomic classification.</title>
        <authorList>
            <person name="Goeker M."/>
        </authorList>
    </citation>
    <scope>NUCLEOTIDE SEQUENCE [LARGE SCALE GENOMIC DNA]</scope>
    <source>
        <strain evidence="6 7">DSM 13481</strain>
    </source>
</reference>
<dbReference type="InterPro" id="IPR016030">
    <property type="entry name" value="CblAdoTrfase-like"/>
</dbReference>
<keyword evidence="2 4" id="KW-0547">Nucleotide-binding</keyword>
<dbReference type="RefSeq" id="WP_184619734.1">
    <property type="nucleotide sequence ID" value="NZ_JACHEX010000004.1"/>
</dbReference>
<dbReference type="GO" id="GO:0008817">
    <property type="term" value="F:corrinoid adenosyltransferase activity"/>
    <property type="evidence" value="ECO:0007669"/>
    <property type="project" value="UniProtKB-UniRule"/>
</dbReference>
<dbReference type="InterPro" id="IPR036451">
    <property type="entry name" value="CblAdoTrfase-like_sf"/>
</dbReference>
<dbReference type="NCBIfam" id="TIGR00636">
    <property type="entry name" value="PduO_Nterm"/>
    <property type="match status" value="1"/>
</dbReference>
<dbReference type="GO" id="GO:0005524">
    <property type="term" value="F:ATP binding"/>
    <property type="evidence" value="ECO:0007669"/>
    <property type="project" value="UniProtKB-UniRule"/>
</dbReference>
<dbReference type="InterPro" id="IPR029499">
    <property type="entry name" value="PduO-typ"/>
</dbReference>
<proteinExistence type="inferred from homology"/>
<dbReference type="Pfam" id="PF01923">
    <property type="entry name" value="Cob_adeno_trans"/>
    <property type="match status" value="1"/>
</dbReference>
<dbReference type="Gene3D" id="1.20.1200.10">
    <property type="entry name" value="Cobalamin adenosyltransferase-like"/>
    <property type="match status" value="1"/>
</dbReference>
<comment type="pathway">
    <text evidence="4">Cofactor biosynthesis; adenosylcobalamin biosynthesis; adenosylcobalamin from cob(II)yrinate a,c-diamide: step 2/7.</text>
</comment>
<protein>
    <recommendedName>
        <fullName evidence="4">Corrinoid adenosyltransferase</fullName>
        <ecNumber evidence="4">2.5.1.17</ecNumber>
    </recommendedName>
    <alternativeName>
        <fullName evidence="4">Cob(II)alamin adenosyltransferase</fullName>
    </alternativeName>
    <alternativeName>
        <fullName evidence="4">Cob(II)yrinic acid a,c-diamide adenosyltransferase</fullName>
    </alternativeName>
    <alternativeName>
        <fullName evidence="4">Cobinamide/cobalamin adenosyltransferase</fullName>
    </alternativeName>
</protein>
<evidence type="ECO:0000313" key="7">
    <source>
        <dbReference type="Proteomes" id="UP000555828"/>
    </source>
</evidence>
<evidence type="ECO:0000256" key="4">
    <source>
        <dbReference type="RuleBase" id="RU366026"/>
    </source>
</evidence>
<dbReference type="AlphaFoldDB" id="A0A841GSU8"/>
<evidence type="ECO:0000259" key="5">
    <source>
        <dbReference type="Pfam" id="PF01923"/>
    </source>
</evidence>
<gene>
    <name evidence="6" type="ORF">HNP65_001606</name>
</gene>
<dbReference type="EC" id="2.5.1.17" evidence="4"/>
<dbReference type="PANTHER" id="PTHR12213">
    <property type="entry name" value="CORRINOID ADENOSYLTRANSFERASE"/>
    <property type="match status" value="1"/>
</dbReference>
<dbReference type="PANTHER" id="PTHR12213:SF0">
    <property type="entry name" value="CORRINOID ADENOSYLTRANSFERASE MMAB"/>
    <property type="match status" value="1"/>
</dbReference>
<evidence type="ECO:0000256" key="3">
    <source>
        <dbReference type="ARBA" id="ARBA00022840"/>
    </source>
</evidence>
<name>A0A841GSU8_9BACT</name>
<evidence type="ECO:0000313" key="6">
    <source>
        <dbReference type="EMBL" id="MBB6063143.1"/>
    </source>
</evidence>
<keyword evidence="4" id="KW-0169">Cobalamin biosynthesis</keyword>
<keyword evidence="1 4" id="KW-0808">Transferase</keyword>
<comment type="similarity">
    <text evidence="4">Belongs to the Cob(I)alamin adenosyltransferase family.</text>
</comment>
<dbReference type="UniPathway" id="UPA00148">
    <property type="reaction ID" value="UER00233"/>
</dbReference>
<dbReference type="SUPFAM" id="SSF89028">
    <property type="entry name" value="Cobalamin adenosyltransferase-like"/>
    <property type="match status" value="1"/>
</dbReference>
<comment type="caution">
    <text evidence="6">The sequence shown here is derived from an EMBL/GenBank/DDBJ whole genome shotgun (WGS) entry which is preliminary data.</text>
</comment>
<keyword evidence="3 4" id="KW-0067">ATP-binding</keyword>
<dbReference type="EMBL" id="JACHEX010000004">
    <property type="protein sequence ID" value="MBB6063143.1"/>
    <property type="molecule type" value="Genomic_DNA"/>
</dbReference>
<evidence type="ECO:0000256" key="1">
    <source>
        <dbReference type="ARBA" id="ARBA00022679"/>
    </source>
</evidence>
<dbReference type="GO" id="GO:0009236">
    <property type="term" value="P:cobalamin biosynthetic process"/>
    <property type="evidence" value="ECO:0007669"/>
    <property type="project" value="UniProtKB-UniRule"/>
</dbReference>